<evidence type="ECO:0000313" key="3">
    <source>
        <dbReference type="Proteomes" id="UP000011115"/>
    </source>
</evidence>
<evidence type="ECO:0000256" key="1">
    <source>
        <dbReference type="SAM" id="Phobius"/>
    </source>
</evidence>
<keyword evidence="1" id="KW-1133">Transmembrane helix</keyword>
<sequence>MYKYTTTAYPHNQHVLHKTLYGGKAKSRKVPQREIEAGVGGKLQQFIAPKLASPRKVIFIPFYVFLFSFSVLSALE</sequence>
<dbReference type="EnsemblPlants" id="PGSC0003DMT400002653">
    <property type="protein sequence ID" value="PGSC0003DMT400002653"/>
    <property type="gene ID" value="PGSC0003DMG400001017"/>
</dbReference>
<keyword evidence="1" id="KW-0812">Transmembrane</keyword>
<protein>
    <submittedName>
        <fullName evidence="2">Uncharacterized protein</fullName>
    </submittedName>
</protein>
<evidence type="ECO:0000313" key="2">
    <source>
        <dbReference type="EnsemblPlants" id="PGSC0003DMT400002653"/>
    </source>
</evidence>
<proteinExistence type="predicted"/>
<reference evidence="2" key="2">
    <citation type="submission" date="2015-06" db="UniProtKB">
        <authorList>
            <consortium name="EnsemblPlants"/>
        </authorList>
    </citation>
    <scope>IDENTIFICATION</scope>
    <source>
        <strain evidence="2">DM1-3 516 R44</strain>
    </source>
</reference>
<feature type="transmembrane region" description="Helical" evidence="1">
    <location>
        <begin position="57"/>
        <end position="75"/>
    </location>
</feature>
<dbReference type="AlphaFoldDB" id="M0ZKF5"/>
<keyword evidence="3" id="KW-1185">Reference proteome</keyword>
<organism evidence="2 3">
    <name type="scientific">Solanum tuberosum</name>
    <name type="common">Potato</name>
    <dbReference type="NCBI Taxonomy" id="4113"/>
    <lineage>
        <taxon>Eukaryota</taxon>
        <taxon>Viridiplantae</taxon>
        <taxon>Streptophyta</taxon>
        <taxon>Embryophyta</taxon>
        <taxon>Tracheophyta</taxon>
        <taxon>Spermatophyta</taxon>
        <taxon>Magnoliopsida</taxon>
        <taxon>eudicotyledons</taxon>
        <taxon>Gunneridae</taxon>
        <taxon>Pentapetalae</taxon>
        <taxon>asterids</taxon>
        <taxon>lamiids</taxon>
        <taxon>Solanales</taxon>
        <taxon>Solanaceae</taxon>
        <taxon>Solanoideae</taxon>
        <taxon>Solaneae</taxon>
        <taxon>Solanum</taxon>
    </lineage>
</organism>
<reference evidence="3" key="1">
    <citation type="journal article" date="2011" name="Nature">
        <title>Genome sequence and analysis of the tuber crop potato.</title>
        <authorList>
            <consortium name="The Potato Genome Sequencing Consortium"/>
        </authorList>
    </citation>
    <scope>NUCLEOTIDE SEQUENCE [LARGE SCALE GENOMIC DNA]</scope>
    <source>
        <strain evidence="3">cv. DM1-3 516 R44</strain>
    </source>
</reference>
<dbReference type="Gramene" id="PGSC0003DMT400002653">
    <property type="protein sequence ID" value="PGSC0003DMT400002653"/>
    <property type="gene ID" value="PGSC0003DMG400001017"/>
</dbReference>
<keyword evidence="1" id="KW-0472">Membrane</keyword>
<name>M0ZKF5_SOLTU</name>
<dbReference type="Proteomes" id="UP000011115">
    <property type="component" value="Unassembled WGS sequence"/>
</dbReference>
<dbReference type="PaxDb" id="4113-PGSC0003DMT400002653"/>
<dbReference type="HOGENOM" id="CLU_2659295_0_0_1"/>
<dbReference type="InParanoid" id="M0ZKF5"/>
<accession>M0ZKF5</accession>